<feature type="domain" description="Novel STAND NTPase 1" evidence="1">
    <location>
        <begin position="14"/>
        <end position="210"/>
    </location>
</feature>
<dbReference type="Proteomes" id="UP001589532">
    <property type="component" value="Unassembled WGS sequence"/>
</dbReference>
<dbReference type="InterPro" id="IPR011990">
    <property type="entry name" value="TPR-like_helical_dom_sf"/>
</dbReference>
<keyword evidence="3" id="KW-1185">Reference proteome</keyword>
<accession>A0ABV5RPW1</accession>
<evidence type="ECO:0000313" key="2">
    <source>
        <dbReference type="EMBL" id="MFB9621452.1"/>
    </source>
</evidence>
<gene>
    <name evidence="2" type="ORF">ACFFSA_00015</name>
</gene>
<evidence type="ECO:0000259" key="1">
    <source>
        <dbReference type="Pfam" id="PF20703"/>
    </source>
</evidence>
<dbReference type="Gene3D" id="3.40.50.300">
    <property type="entry name" value="P-loop containing nucleotide triphosphate hydrolases"/>
    <property type="match status" value="1"/>
</dbReference>
<dbReference type="RefSeq" id="WP_344986524.1">
    <property type="nucleotide sequence ID" value="NZ_BAAAXV010000001.1"/>
</dbReference>
<dbReference type="InterPro" id="IPR049052">
    <property type="entry name" value="nSTAND1"/>
</dbReference>
<dbReference type="InterPro" id="IPR027417">
    <property type="entry name" value="P-loop_NTPase"/>
</dbReference>
<dbReference type="Pfam" id="PF20703">
    <property type="entry name" value="nSTAND1"/>
    <property type="match status" value="1"/>
</dbReference>
<sequence>MTTSGMGTQAAPGPYRGSRAFRAEDRHRFFGRGAESHEVRKLWREQRLTVLYGASGIGKTSLLQAGVMPLFSPGASDILPLGRVTYGSSFPQAALPDHNPYVLALLMSWTPPAPPTGLVGMTIAAFLRSRPVKRDAFGEPTPILMAIDQVEELFTGGQGQQPYRRWFFGQLAEALRDNPRLRLLLSIRADRLPDLMKYERELAKILKDDREVADAPEDEREPGDPGPERYALEALGFDGALEAVTRPVEGTGRAFAEGAAEQVARDLIAIRARAGSRQRDQAVEPAHLQVVCESLWRSLPPETTEIRRSDVLRYADQALSEHYARELREIAVERCNGDVRLLTTWLRLAFPGRAGGGPQAVRQSAIRSAGVGQSVVALLVKRRLLRADEQLGESSYELAYDRLLQPVEQDEQSVEAIPVELRSEDCLREAEGALREGDLFLAARLGEEALARAQEHDLTLRAQIESLLGNVAHQRKELDTAIAHYATAARSFETAGAAAAVGPLLTAIGRLRLAQGSPAAAVRELHAAMIRVPADLTIQTELAWALWQGGHPDAAVDVLNGVLDRQGNNIDALLGRGQILAGMGRPQAALRDLERVGPLRRPFAKVAHALALALAQSERVQEAQQEMVEALAEAVDHGPVLLYAARVEELAGKTSSAAVLAQQAIAASAPAIPEHMTRDARRLAGVG</sequence>
<comment type="caution">
    <text evidence="2">The sequence shown here is derived from an EMBL/GenBank/DDBJ whole genome shotgun (WGS) entry which is preliminary data.</text>
</comment>
<proteinExistence type="predicted"/>
<reference evidence="2 3" key="1">
    <citation type="submission" date="2024-09" db="EMBL/GenBank/DDBJ databases">
        <authorList>
            <person name="Sun Q."/>
            <person name="Mori K."/>
        </authorList>
    </citation>
    <scope>NUCLEOTIDE SEQUENCE [LARGE SCALE GENOMIC DNA]</scope>
    <source>
        <strain evidence="2 3">JCM 3143</strain>
    </source>
</reference>
<organism evidence="2 3">
    <name type="scientific">Nonomuraea helvata</name>
    <dbReference type="NCBI Taxonomy" id="37484"/>
    <lineage>
        <taxon>Bacteria</taxon>
        <taxon>Bacillati</taxon>
        <taxon>Actinomycetota</taxon>
        <taxon>Actinomycetes</taxon>
        <taxon>Streptosporangiales</taxon>
        <taxon>Streptosporangiaceae</taxon>
        <taxon>Nonomuraea</taxon>
    </lineage>
</organism>
<dbReference type="Gene3D" id="1.25.40.10">
    <property type="entry name" value="Tetratricopeptide repeat domain"/>
    <property type="match status" value="1"/>
</dbReference>
<dbReference type="Pfam" id="PF14559">
    <property type="entry name" value="TPR_19"/>
    <property type="match status" value="1"/>
</dbReference>
<dbReference type="SUPFAM" id="SSF48452">
    <property type="entry name" value="TPR-like"/>
    <property type="match status" value="1"/>
</dbReference>
<evidence type="ECO:0000313" key="3">
    <source>
        <dbReference type="Proteomes" id="UP001589532"/>
    </source>
</evidence>
<dbReference type="EMBL" id="JBHMBW010000001">
    <property type="protein sequence ID" value="MFB9621452.1"/>
    <property type="molecule type" value="Genomic_DNA"/>
</dbReference>
<name>A0ABV5RPW1_9ACTN</name>
<protein>
    <submittedName>
        <fullName evidence="2">Tetratricopeptide repeat protein</fullName>
    </submittedName>
</protein>